<dbReference type="AlphaFoldDB" id="A0A3P6PQ54"/>
<gene>
    <name evidence="1" type="ORF">ASIM_LOCUS8420</name>
</gene>
<evidence type="ECO:0000313" key="2">
    <source>
        <dbReference type="Proteomes" id="UP000267096"/>
    </source>
</evidence>
<name>A0A3P6PQ54_ANISI</name>
<organism evidence="1 2">
    <name type="scientific">Anisakis simplex</name>
    <name type="common">Herring worm</name>
    <dbReference type="NCBI Taxonomy" id="6269"/>
    <lineage>
        <taxon>Eukaryota</taxon>
        <taxon>Metazoa</taxon>
        <taxon>Ecdysozoa</taxon>
        <taxon>Nematoda</taxon>
        <taxon>Chromadorea</taxon>
        <taxon>Rhabditida</taxon>
        <taxon>Spirurina</taxon>
        <taxon>Ascaridomorpha</taxon>
        <taxon>Ascaridoidea</taxon>
        <taxon>Anisakidae</taxon>
        <taxon>Anisakis</taxon>
        <taxon>Anisakis simplex complex</taxon>
    </lineage>
</organism>
<sequence>MVSRTGLTVQIKAQDRVRVIPHLGRWIRRHDDRMRYVEVLKRSKWWTQKPHQCYCVRPSIVRQLVGQH</sequence>
<evidence type="ECO:0000313" key="1">
    <source>
        <dbReference type="EMBL" id="VDK31793.1"/>
    </source>
</evidence>
<accession>A0A3P6PQ54</accession>
<dbReference type="Proteomes" id="UP000267096">
    <property type="component" value="Unassembled WGS sequence"/>
</dbReference>
<keyword evidence="2" id="KW-1185">Reference proteome</keyword>
<reference evidence="1 2" key="1">
    <citation type="submission" date="2018-11" db="EMBL/GenBank/DDBJ databases">
        <authorList>
            <consortium name="Pathogen Informatics"/>
        </authorList>
    </citation>
    <scope>NUCLEOTIDE SEQUENCE [LARGE SCALE GENOMIC DNA]</scope>
</reference>
<dbReference type="EMBL" id="UYRR01022764">
    <property type="protein sequence ID" value="VDK31793.1"/>
    <property type="molecule type" value="Genomic_DNA"/>
</dbReference>
<protein>
    <submittedName>
        <fullName evidence="1">Uncharacterized protein</fullName>
    </submittedName>
</protein>
<proteinExistence type="predicted"/>